<feature type="domain" description="EMC1 first beta-propeller" evidence="14">
    <location>
        <begin position="25"/>
        <end position="412"/>
    </location>
</feature>
<feature type="signal peptide" evidence="12">
    <location>
        <begin position="1"/>
        <end position="18"/>
    </location>
</feature>
<dbReference type="InterPro" id="IPR018391">
    <property type="entry name" value="PQQ_b-propeller_rpt"/>
</dbReference>
<evidence type="ECO:0000313" key="15">
    <source>
        <dbReference type="EMBL" id="GMN39947.1"/>
    </source>
</evidence>
<dbReference type="EMBL" id="BTGU01000010">
    <property type="protein sequence ID" value="GMN39947.1"/>
    <property type="molecule type" value="Genomic_DNA"/>
</dbReference>
<dbReference type="GO" id="GO:0072546">
    <property type="term" value="C:EMC complex"/>
    <property type="evidence" value="ECO:0007669"/>
    <property type="project" value="InterPro"/>
</dbReference>
<dbReference type="InterPro" id="IPR011047">
    <property type="entry name" value="Quinoprotein_ADH-like_sf"/>
</dbReference>
<evidence type="ECO:0000256" key="12">
    <source>
        <dbReference type="SAM" id="SignalP"/>
    </source>
</evidence>
<dbReference type="InterPro" id="IPR058545">
    <property type="entry name" value="Beta-prop_EMC1_1st"/>
</dbReference>
<dbReference type="PANTHER" id="PTHR21573:SF0">
    <property type="entry name" value="ER MEMBRANE PROTEIN COMPLEX SUBUNIT 1"/>
    <property type="match status" value="1"/>
</dbReference>
<comment type="subcellular location">
    <subcellularLocation>
        <location evidence="1">Endoplasmic reticulum membrane</location>
        <topology evidence="1">Single-pass type I membrane protein</topology>
    </subcellularLocation>
</comment>
<keyword evidence="16" id="KW-1185">Reference proteome</keyword>
<dbReference type="FunFam" id="2.130.10.10:FF:000579">
    <property type="entry name" value="Os05g0230600 protein"/>
    <property type="match status" value="1"/>
</dbReference>
<evidence type="ECO:0000256" key="8">
    <source>
        <dbReference type="ARBA" id="ARBA00022989"/>
    </source>
</evidence>
<keyword evidence="7" id="KW-0256">Endoplasmic reticulum</keyword>
<feature type="domain" description="ER membrane protein complex subunit 1 C-terminal" evidence="13">
    <location>
        <begin position="768"/>
        <end position="986"/>
    </location>
</feature>
<comment type="subunit">
    <text evidence="3">Component of the ER membrane protein complex (EMC).</text>
</comment>
<evidence type="ECO:0000259" key="13">
    <source>
        <dbReference type="Pfam" id="PF07774"/>
    </source>
</evidence>
<dbReference type="InterPro" id="IPR011678">
    <property type="entry name" value="EMC1_C"/>
</dbReference>
<dbReference type="Pfam" id="PF07774">
    <property type="entry name" value="EMC1_C"/>
    <property type="match status" value="1"/>
</dbReference>
<keyword evidence="8 11" id="KW-1133">Transmembrane helix</keyword>
<keyword evidence="9 11" id="KW-0472">Membrane</keyword>
<evidence type="ECO:0000256" key="5">
    <source>
        <dbReference type="ARBA" id="ARBA00022692"/>
    </source>
</evidence>
<evidence type="ECO:0000259" key="14">
    <source>
        <dbReference type="Pfam" id="PF25293"/>
    </source>
</evidence>
<evidence type="ECO:0000256" key="2">
    <source>
        <dbReference type="ARBA" id="ARBA00007904"/>
    </source>
</evidence>
<name>A0AA87ZTF2_FICCA</name>
<keyword evidence="10" id="KW-0325">Glycoprotein</keyword>
<dbReference type="InterPro" id="IPR026895">
    <property type="entry name" value="EMC1"/>
</dbReference>
<evidence type="ECO:0000256" key="11">
    <source>
        <dbReference type="SAM" id="Phobius"/>
    </source>
</evidence>
<organism evidence="15 16">
    <name type="scientific">Ficus carica</name>
    <name type="common">Common fig</name>
    <dbReference type="NCBI Taxonomy" id="3494"/>
    <lineage>
        <taxon>Eukaryota</taxon>
        <taxon>Viridiplantae</taxon>
        <taxon>Streptophyta</taxon>
        <taxon>Embryophyta</taxon>
        <taxon>Tracheophyta</taxon>
        <taxon>Spermatophyta</taxon>
        <taxon>Magnoliopsida</taxon>
        <taxon>eudicotyledons</taxon>
        <taxon>Gunneridae</taxon>
        <taxon>Pentapetalae</taxon>
        <taxon>rosids</taxon>
        <taxon>fabids</taxon>
        <taxon>Rosales</taxon>
        <taxon>Moraceae</taxon>
        <taxon>Ficeae</taxon>
        <taxon>Ficus</taxon>
    </lineage>
</organism>
<evidence type="ECO:0000256" key="6">
    <source>
        <dbReference type="ARBA" id="ARBA00022729"/>
    </source>
</evidence>
<evidence type="ECO:0000256" key="1">
    <source>
        <dbReference type="ARBA" id="ARBA00004115"/>
    </source>
</evidence>
<evidence type="ECO:0000256" key="4">
    <source>
        <dbReference type="ARBA" id="ARBA00020824"/>
    </source>
</evidence>
<dbReference type="SUPFAM" id="SSF50998">
    <property type="entry name" value="Quinoprotein alcohol dehydrogenase-like"/>
    <property type="match status" value="1"/>
</dbReference>
<comment type="caution">
    <text evidence="15">The sequence shown here is derived from an EMBL/GenBank/DDBJ whole genome shotgun (WGS) entry which is preliminary data.</text>
</comment>
<protein>
    <recommendedName>
        <fullName evidence="4">ER membrane protein complex subunit 1</fullName>
    </recommendedName>
</protein>
<dbReference type="Pfam" id="PF25293">
    <property type="entry name" value="Beta-prop_EMC1_N"/>
    <property type="match status" value="1"/>
</dbReference>
<dbReference type="Gene3D" id="2.130.10.10">
    <property type="entry name" value="YVTN repeat-like/Quinoprotein amine dehydrogenase"/>
    <property type="match status" value="1"/>
</dbReference>
<evidence type="ECO:0000256" key="10">
    <source>
        <dbReference type="ARBA" id="ARBA00023180"/>
    </source>
</evidence>
<dbReference type="SMART" id="SM00564">
    <property type="entry name" value="PQQ"/>
    <property type="match status" value="4"/>
</dbReference>
<evidence type="ECO:0000256" key="7">
    <source>
        <dbReference type="ARBA" id="ARBA00022824"/>
    </source>
</evidence>
<feature type="chain" id="PRO_5041635421" description="ER membrane protein complex subunit 1" evidence="12">
    <location>
        <begin position="19"/>
        <end position="987"/>
    </location>
</feature>
<comment type="similarity">
    <text evidence="2">Belongs to the EMC1 family.</text>
</comment>
<accession>A0AA87ZTF2</accession>
<evidence type="ECO:0000313" key="16">
    <source>
        <dbReference type="Proteomes" id="UP001187192"/>
    </source>
</evidence>
<feature type="transmembrane region" description="Helical" evidence="11">
    <location>
        <begin position="954"/>
        <end position="977"/>
    </location>
</feature>
<sequence length="987" mass="109617">MAMAVRVFLLLFILFSSSTTPSFSLYEDQVGLMDWYQQYIGKVKQAVFHTQKAGRKRVVVSTEENVVASLDLRHGEIFWRHVLGSNDAIDGLDIALGKYVITLSSEGSVIRAWNLPDGQMIWESFLQGSKPSKSLLSVPANVKVDKNNLILVFSKGVLHAISGLDGEVVWEKDFAAESIEVQQIIQPSGSDVIYAIGSVGSSQFDAYEINARNGEFLKKNGAVFPSGFSGEMLLVSDDLVVALDATKSSLVNINFKDGIKFQQTDLSDLEGGSSGTAKLLPLKLKEIFAVEINAFVVFISVTGQGKLEVVDKLSNTVVVSDQLLLLEGQQAVALVHHGDGKIYLTVKLVNDWSNDLLKESTVIDHQRGFVHRVFINNYIRTDRSHGFRALVVMEDHSLLLLQQGEIVWSREDGLASIVSVATSELPVERDGVSVAKVEENLFEWLKGHLLKLKGTLMLASPEDVVAIQGMRLKSSEKSKMTRDHNGFRKLLIVLTRAGKLFALHTGDGRVVWSLLLPSLCNSACTNPTGLSIYQWQVPHHHALDENPSVLIVGRCGQSSDAPGVLSFVDTYTGKEINSLSLAHSIVQVIPLPYTDSTEQHLHLLIDVDQHAYLYPRTAEAISIFQREFSNVYWYSVDANSGTIKGHALKGNCASAREVLDEYCFDSRDVWSVVFPSDTEKIIATVTRKSNEVVHTQAKVIADHDVMYKYISKNLLFVATVVPKASGEIGTATPEEAWLVVYLIDTITGRILHRMTHHGSQGPVHAVFSENWVVYHYFNLRAHRYETSVIEIYDQSRAAANNDLWKLILGKHNLTSPISLYSRTEVVVKSQSYFFTHTVKAISVTSTAKGITSKQLLIGTLGDQVLALDKRFLNPRRTVNPTQAEREEGIIPLTDSLPIIPQSYVTHALRVEGLRDIVTVPAKLESTTLVFAYGVDLFYTRIAPSRTYDSLTEDFSYALLLLTIVALVAAIFITWVLSEKKDLRDKWR</sequence>
<dbReference type="Proteomes" id="UP001187192">
    <property type="component" value="Unassembled WGS sequence"/>
</dbReference>
<dbReference type="InterPro" id="IPR015943">
    <property type="entry name" value="WD40/YVTN_repeat-like_dom_sf"/>
</dbReference>
<evidence type="ECO:0000256" key="9">
    <source>
        <dbReference type="ARBA" id="ARBA00023136"/>
    </source>
</evidence>
<dbReference type="AlphaFoldDB" id="A0AA87ZTF2"/>
<dbReference type="PANTHER" id="PTHR21573">
    <property type="entry name" value="ER MEMBRANE PROTEIN COMPLEX SUBUNIT 1"/>
    <property type="match status" value="1"/>
</dbReference>
<gene>
    <name evidence="15" type="ORF">TIFTF001_009183</name>
</gene>
<reference evidence="15" key="1">
    <citation type="submission" date="2023-07" db="EMBL/GenBank/DDBJ databases">
        <title>draft genome sequence of fig (Ficus carica).</title>
        <authorList>
            <person name="Takahashi T."/>
            <person name="Nishimura K."/>
        </authorList>
    </citation>
    <scope>NUCLEOTIDE SEQUENCE</scope>
</reference>
<keyword evidence="5 11" id="KW-0812">Transmembrane</keyword>
<dbReference type="GO" id="GO:0034975">
    <property type="term" value="P:protein folding in endoplasmic reticulum"/>
    <property type="evidence" value="ECO:0007669"/>
    <property type="project" value="TreeGrafter"/>
</dbReference>
<keyword evidence="6 12" id="KW-0732">Signal</keyword>
<evidence type="ECO:0000256" key="3">
    <source>
        <dbReference type="ARBA" id="ARBA00011276"/>
    </source>
</evidence>
<proteinExistence type="inferred from homology"/>